<protein>
    <submittedName>
        <fullName evidence="1">Uncharacterized protein</fullName>
    </submittedName>
</protein>
<proteinExistence type="predicted"/>
<evidence type="ECO:0000313" key="1">
    <source>
        <dbReference type="EMBL" id="MBA9072153.1"/>
    </source>
</evidence>
<evidence type="ECO:0000313" key="2">
    <source>
        <dbReference type="Proteomes" id="UP000555003"/>
    </source>
</evidence>
<dbReference type="RefSeq" id="WP_246336906.1">
    <property type="nucleotide sequence ID" value="NZ_JACJIS010000001.1"/>
</dbReference>
<dbReference type="EMBL" id="JACJIS010000001">
    <property type="protein sequence ID" value="MBA9072153.1"/>
    <property type="molecule type" value="Genomic_DNA"/>
</dbReference>
<dbReference type="Proteomes" id="UP000555003">
    <property type="component" value="Unassembled WGS sequence"/>
</dbReference>
<accession>A0ABR6DKD8</accession>
<name>A0ABR6DKD8_9FLAO</name>
<gene>
    <name evidence="1" type="ORF">GGR22_000279</name>
</gene>
<reference evidence="1 2" key="1">
    <citation type="submission" date="2020-08" db="EMBL/GenBank/DDBJ databases">
        <title>Genomic Encyclopedia of Type Strains, Phase IV (KMG-IV): sequencing the most valuable type-strain genomes for metagenomic binning, comparative biology and taxonomic classification.</title>
        <authorList>
            <person name="Goeker M."/>
        </authorList>
    </citation>
    <scope>NUCLEOTIDE SEQUENCE [LARGE SCALE GENOMIC DNA]</scope>
    <source>
        <strain evidence="1 2">DSM 100397</strain>
    </source>
</reference>
<sequence>MTPQERMLYGSVNEQNKLVINKVNDFYDTQSSLASPDVDWAEFKRDFDSRSFLQGLLMRLDNLKIGLDSSKILHDWDNYQAALTDYDYTKYKVASGMGGFEAKVSELKQFFKGGGPATGHPDSGPKSE</sequence>
<comment type="caution">
    <text evidence="1">The sequence shown here is derived from an EMBL/GenBank/DDBJ whole genome shotgun (WGS) entry which is preliminary data.</text>
</comment>
<organism evidence="1 2">
    <name type="scientific">Flavobacterium gossypii</name>
    <dbReference type="NCBI Taxonomy" id="1646119"/>
    <lineage>
        <taxon>Bacteria</taxon>
        <taxon>Pseudomonadati</taxon>
        <taxon>Bacteroidota</taxon>
        <taxon>Flavobacteriia</taxon>
        <taxon>Flavobacteriales</taxon>
        <taxon>Flavobacteriaceae</taxon>
        <taxon>Flavobacterium</taxon>
    </lineage>
</organism>
<keyword evidence="2" id="KW-1185">Reference proteome</keyword>